<evidence type="ECO:0000313" key="2">
    <source>
        <dbReference type="EMBL" id="SHJ08528.1"/>
    </source>
</evidence>
<organism evidence="2 3">
    <name type="scientific">Aequorivita viscosa</name>
    <dbReference type="NCBI Taxonomy" id="797419"/>
    <lineage>
        <taxon>Bacteria</taxon>
        <taxon>Pseudomonadati</taxon>
        <taxon>Bacteroidota</taxon>
        <taxon>Flavobacteriia</taxon>
        <taxon>Flavobacteriales</taxon>
        <taxon>Flavobacteriaceae</taxon>
        <taxon>Aequorivita</taxon>
    </lineage>
</organism>
<reference evidence="3" key="1">
    <citation type="submission" date="2016-11" db="EMBL/GenBank/DDBJ databases">
        <authorList>
            <person name="Varghese N."/>
            <person name="Submissions S."/>
        </authorList>
    </citation>
    <scope>NUCLEOTIDE SEQUENCE [LARGE SCALE GENOMIC DNA]</scope>
    <source>
        <strain evidence="3">DSM 26349</strain>
    </source>
</reference>
<sequence>MKNLLLLITILMAPIIVMAQDTFFQNSNENVRSEAIRITTEYNRELAFSGEQELLFRQKVAEFLIRKNEIEKAFSGQKKIDLLSALQREETREMNDILTRLQMEFYRKVKPQIQPVKTVEKK</sequence>
<proteinExistence type="predicted"/>
<gene>
    <name evidence="2" type="ORF">SAMN04487908_10965</name>
</gene>
<dbReference type="EMBL" id="FQYV01000009">
    <property type="protein sequence ID" value="SHJ08528.1"/>
    <property type="molecule type" value="Genomic_DNA"/>
</dbReference>
<feature type="signal peptide" evidence="1">
    <location>
        <begin position="1"/>
        <end position="19"/>
    </location>
</feature>
<protein>
    <recommendedName>
        <fullName evidence="4">LTXXQ motif family protein</fullName>
    </recommendedName>
</protein>
<evidence type="ECO:0000313" key="3">
    <source>
        <dbReference type="Proteomes" id="UP000184172"/>
    </source>
</evidence>
<dbReference type="AlphaFoldDB" id="A0A1M6GF33"/>
<evidence type="ECO:0000256" key="1">
    <source>
        <dbReference type="SAM" id="SignalP"/>
    </source>
</evidence>
<dbReference type="OrthoDB" id="1453593at2"/>
<dbReference type="STRING" id="797419.SAMN05216556_11150"/>
<keyword evidence="3" id="KW-1185">Reference proteome</keyword>
<keyword evidence="1" id="KW-0732">Signal</keyword>
<name>A0A1M6GF33_9FLAO</name>
<dbReference type="RefSeq" id="WP_073217292.1">
    <property type="nucleotide sequence ID" value="NZ_FNNS01000011.1"/>
</dbReference>
<evidence type="ECO:0008006" key="4">
    <source>
        <dbReference type="Google" id="ProtNLM"/>
    </source>
</evidence>
<accession>A0A1M6GF33</accession>
<feature type="chain" id="PRO_5009917715" description="LTXXQ motif family protein" evidence="1">
    <location>
        <begin position="20"/>
        <end position="122"/>
    </location>
</feature>
<dbReference type="Proteomes" id="UP000184172">
    <property type="component" value="Unassembled WGS sequence"/>
</dbReference>